<accession>A0A1B9G1U1</accession>
<dbReference type="PANTHER" id="PTHR47338:SF29">
    <property type="entry name" value="ZN(2)-C6 FUNGAL-TYPE DOMAIN-CONTAINING PROTEIN"/>
    <property type="match status" value="1"/>
</dbReference>
<feature type="region of interest" description="Disordered" evidence="6">
    <location>
        <begin position="58"/>
        <end position="91"/>
    </location>
</feature>
<dbReference type="InterPro" id="IPR050815">
    <property type="entry name" value="TF_fung"/>
</dbReference>
<dbReference type="SMART" id="SM00066">
    <property type="entry name" value="GAL4"/>
    <property type="match status" value="1"/>
</dbReference>
<dbReference type="CDD" id="cd12148">
    <property type="entry name" value="fungal_TF_MHR"/>
    <property type="match status" value="1"/>
</dbReference>
<feature type="compositionally biased region" description="Basic and acidic residues" evidence="6">
    <location>
        <begin position="135"/>
        <end position="150"/>
    </location>
</feature>
<dbReference type="GO" id="GO:0000981">
    <property type="term" value="F:DNA-binding transcription factor activity, RNA polymerase II-specific"/>
    <property type="evidence" value="ECO:0007669"/>
    <property type="project" value="InterPro"/>
</dbReference>
<dbReference type="InterPro" id="IPR007219">
    <property type="entry name" value="XnlR_reg_dom"/>
</dbReference>
<gene>
    <name evidence="8" type="ORF">I302_04791</name>
</gene>
<comment type="subcellular location">
    <subcellularLocation>
        <location evidence="1">Nucleus</location>
    </subcellularLocation>
</comment>
<reference evidence="8" key="1">
    <citation type="submission" date="2013-07" db="EMBL/GenBank/DDBJ databases">
        <title>The Genome Sequence of Cryptococcus bestiolae CBS10118.</title>
        <authorList>
            <consortium name="The Broad Institute Genome Sequencing Platform"/>
            <person name="Cuomo C."/>
            <person name="Litvintseva A."/>
            <person name="Chen Y."/>
            <person name="Heitman J."/>
            <person name="Sun S."/>
            <person name="Springer D."/>
            <person name="Dromer F."/>
            <person name="Young S.K."/>
            <person name="Zeng Q."/>
            <person name="Gargeya S."/>
            <person name="Fitzgerald M."/>
            <person name="Abouelleil A."/>
            <person name="Alvarado L."/>
            <person name="Berlin A.M."/>
            <person name="Chapman S.B."/>
            <person name="Dewar J."/>
            <person name="Goldberg J."/>
            <person name="Griggs A."/>
            <person name="Gujja S."/>
            <person name="Hansen M."/>
            <person name="Howarth C."/>
            <person name="Imamovic A."/>
            <person name="Larimer J."/>
            <person name="McCowan C."/>
            <person name="Murphy C."/>
            <person name="Pearson M."/>
            <person name="Priest M."/>
            <person name="Roberts A."/>
            <person name="Saif S."/>
            <person name="Shea T."/>
            <person name="Sykes S."/>
            <person name="Wortman J."/>
            <person name="Nusbaum C."/>
            <person name="Birren B."/>
        </authorList>
    </citation>
    <scope>NUCLEOTIDE SEQUENCE [LARGE SCALE GENOMIC DNA]</scope>
    <source>
        <strain evidence="8">CBS 10118</strain>
    </source>
</reference>
<dbReference type="PROSITE" id="PS00463">
    <property type="entry name" value="ZN2_CY6_FUNGAL_1"/>
    <property type="match status" value="1"/>
</dbReference>
<evidence type="ECO:0000256" key="4">
    <source>
        <dbReference type="ARBA" id="ARBA00023163"/>
    </source>
</evidence>
<protein>
    <recommendedName>
        <fullName evidence="7">Zn(2)-C6 fungal-type domain-containing protein</fullName>
    </recommendedName>
</protein>
<feature type="compositionally biased region" description="Polar residues" evidence="6">
    <location>
        <begin position="109"/>
        <end position="130"/>
    </location>
</feature>
<sequence length="797" mass="88326">MSRPYNPKYDSVLGPMREPSPPPPSTDDDNAFHHDGSFLSQLDPSRVGVTDTEAALTHLFGDVVGPSHQHHHQENQRGQEQSNDAHQDSTQVGYTPTLASTVEALPAPTQLNDSETVSDQKDQNVNTNIDPSLRPQDKGNHDVGDGHESGQGETSEAPKKRKATSRANMLARGGACEYCKKRKLKCSAEIPSCSNCTKINKECVYSQKKQRSKIRVLEDRLQELEKRLDNPLSTTSSQTQTQNLDLNGQAGTTTIAELGVGIENFPSLSTFEIDEPDLMTLADAAAADTSVESESWDGLSPEMIVAEILKTITGGHSHTATGGEEGAGKSIGEKIVSHLIQLYVTPPSLPDIHAALSPTTLLRRLSDKTDRPIHPSLLLALIPYLLPLSPSKTLQSPAIPILIQTHGKNLINLAITNSDPRMIDLIAACSLRSFWYYLESKYFEGWIECCVAIGMVRSAGLDKLGHVGEMFVSPEKYMNAEHRERLEREKKCRFAFSKAVSVPPPRDRAELGERINLFWFAYMLDRGGSIAGWRWPSSFHEEEITTPWPRAEYESDESLLYDKTLLDFINSPAPEDASKDPLETAAMKSLSLMLFAQRSFDTPPSISTERTARLIRLTKSYMATYGAVDQSNTPVISINGGGKNQVWVTLYATLAFLHAREEIDAPQGGEKEHFMRSIEALGNVLEVVKIMQNNGNTELEGLGLLSSLLFFHLGRLVIKYIERIEENSKTPWKFGLTATENHDVLVRLKEMKSEFKSALESLLRVTRFAIVGQQLLENIALGSEFKLGEYERADNLV</sequence>
<dbReference type="GO" id="GO:0005634">
    <property type="term" value="C:nucleus"/>
    <property type="evidence" value="ECO:0007669"/>
    <property type="project" value="UniProtKB-SubCell"/>
</dbReference>
<dbReference type="EMBL" id="KI894021">
    <property type="protein sequence ID" value="OCF24981.1"/>
    <property type="molecule type" value="Genomic_DNA"/>
</dbReference>
<dbReference type="VEuPathDB" id="FungiDB:I302_04791"/>
<dbReference type="GO" id="GO:0003677">
    <property type="term" value="F:DNA binding"/>
    <property type="evidence" value="ECO:0007669"/>
    <property type="project" value="InterPro"/>
</dbReference>
<evidence type="ECO:0000259" key="7">
    <source>
        <dbReference type="PROSITE" id="PS50048"/>
    </source>
</evidence>
<keyword evidence="2" id="KW-0479">Metal-binding</keyword>
<dbReference type="SMART" id="SM00906">
    <property type="entry name" value="Fungal_trans"/>
    <property type="match status" value="1"/>
</dbReference>
<keyword evidence="4" id="KW-0804">Transcription</keyword>
<dbReference type="OrthoDB" id="39175at2759"/>
<dbReference type="Gene3D" id="4.10.240.10">
    <property type="entry name" value="Zn(2)-C6 fungal-type DNA-binding domain"/>
    <property type="match status" value="1"/>
</dbReference>
<keyword evidence="5" id="KW-0539">Nucleus</keyword>
<dbReference type="Pfam" id="PF00172">
    <property type="entry name" value="Zn_clus"/>
    <property type="match status" value="1"/>
</dbReference>
<keyword evidence="3" id="KW-0805">Transcription regulation</keyword>
<feature type="region of interest" description="Disordered" evidence="6">
    <location>
        <begin position="108"/>
        <end position="167"/>
    </location>
</feature>
<evidence type="ECO:0000256" key="3">
    <source>
        <dbReference type="ARBA" id="ARBA00023015"/>
    </source>
</evidence>
<evidence type="ECO:0000256" key="5">
    <source>
        <dbReference type="ARBA" id="ARBA00023242"/>
    </source>
</evidence>
<dbReference type="PROSITE" id="PS50048">
    <property type="entry name" value="ZN2_CY6_FUNGAL_2"/>
    <property type="match status" value="1"/>
</dbReference>
<dbReference type="AlphaFoldDB" id="A0A1B9G1U1"/>
<dbReference type="PANTHER" id="PTHR47338">
    <property type="entry name" value="ZN(II)2CYS6 TRANSCRIPTION FACTOR (EUROFUNG)-RELATED"/>
    <property type="match status" value="1"/>
</dbReference>
<dbReference type="GO" id="GO:0006351">
    <property type="term" value="P:DNA-templated transcription"/>
    <property type="evidence" value="ECO:0007669"/>
    <property type="project" value="InterPro"/>
</dbReference>
<dbReference type="SUPFAM" id="SSF57701">
    <property type="entry name" value="Zn2/Cys6 DNA-binding domain"/>
    <property type="match status" value="1"/>
</dbReference>
<evidence type="ECO:0000256" key="1">
    <source>
        <dbReference type="ARBA" id="ARBA00004123"/>
    </source>
</evidence>
<evidence type="ECO:0000313" key="8">
    <source>
        <dbReference type="EMBL" id="OCF24981.1"/>
    </source>
</evidence>
<dbReference type="CDD" id="cd00067">
    <property type="entry name" value="GAL4"/>
    <property type="match status" value="1"/>
</dbReference>
<feature type="domain" description="Zn(2)-C6 fungal-type" evidence="7">
    <location>
        <begin position="175"/>
        <end position="205"/>
    </location>
</feature>
<evidence type="ECO:0000256" key="6">
    <source>
        <dbReference type="SAM" id="MobiDB-lite"/>
    </source>
</evidence>
<dbReference type="InterPro" id="IPR036864">
    <property type="entry name" value="Zn2-C6_fun-type_DNA-bd_sf"/>
</dbReference>
<dbReference type="GO" id="GO:0008270">
    <property type="term" value="F:zinc ion binding"/>
    <property type="evidence" value="ECO:0007669"/>
    <property type="project" value="InterPro"/>
</dbReference>
<dbReference type="InterPro" id="IPR001138">
    <property type="entry name" value="Zn2Cys6_DnaBD"/>
</dbReference>
<feature type="compositionally biased region" description="Basic and acidic residues" evidence="6">
    <location>
        <begin position="72"/>
        <end position="87"/>
    </location>
</feature>
<evidence type="ECO:0000256" key="2">
    <source>
        <dbReference type="ARBA" id="ARBA00022723"/>
    </source>
</evidence>
<proteinExistence type="predicted"/>
<reference evidence="8" key="2">
    <citation type="submission" date="2014-01" db="EMBL/GenBank/DDBJ databases">
        <title>Evolution of pathogenesis and genome organization in the Tremellales.</title>
        <authorList>
            <person name="Cuomo C."/>
            <person name="Litvintseva A."/>
            <person name="Heitman J."/>
            <person name="Chen Y."/>
            <person name="Sun S."/>
            <person name="Springer D."/>
            <person name="Dromer F."/>
            <person name="Young S."/>
            <person name="Zeng Q."/>
            <person name="Chapman S."/>
            <person name="Gujja S."/>
            <person name="Saif S."/>
            <person name="Birren B."/>
        </authorList>
    </citation>
    <scope>NUCLEOTIDE SEQUENCE</scope>
    <source>
        <strain evidence="8">CBS 10118</strain>
    </source>
</reference>
<organism evidence="8">
    <name type="scientific">Kwoniella bestiolae CBS 10118</name>
    <dbReference type="NCBI Taxonomy" id="1296100"/>
    <lineage>
        <taxon>Eukaryota</taxon>
        <taxon>Fungi</taxon>
        <taxon>Dikarya</taxon>
        <taxon>Basidiomycota</taxon>
        <taxon>Agaricomycotina</taxon>
        <taxon>Tremellomycetes</taxon>
        <taxon>Tremellales</taxon>
        <taxon>Cryptococcaceae</taxon>
        <taxon>Kwoniella</taxon>
    </lineage>
</organism>
<name>A0A1B9G1U1_9TREE</name>
<feature type="region of interest" description="Disordered" evidence="6">
    <location>
        <begin position="1"/>
        <end position="45"/>
    </location>
</feature>